<dbReference type="PANTHER" id="PTHR43611">
    <property type="entry name" value="ALPHA-D-GLUCOSE 1-PHOSPHATE PHOSPHATASE"/>
    <property type="match status" value="1"/>
</dbReference>
<dbReference type="SUPFAM" id="SSF56784">
    <property type="entry name" value="HAD-like"/>
    <property type="match status" value="1"/>
</dbReference>
<name>D2UBZ8_XANAP</name>
<keyword evidence="2" id="KW-1185">Reference proteome</keyword>
<dbReference type="PATRIC" id="fig|29447.3.peg.636"/>
<dbReference type="InterPro" id="IPR023198">
    <property type="entry name" value="PGP-like_dom2"/>
</dbReference>
<dbReference type="Pfam" id="PF00702">
    <property type="entry name" value="Hydrolase"/>
    <property type="match status" value="1"/>
</dbReference>
<evidence type="ECO:0000313" key="2">
    <source>
        <dbReference type="Proteomes" id="UP000001890"/>
    </source>
</evidence>
<dbReference type="InterPro" id="IPR036412">
    <property type="entry name" value="HAD-like_sf"/>
</dbReference>
<dbReference type="Gene3D" id="1.10.150.240">
    <property type="entry name" value="Putative phosphatase, domain 2"/>
    <property type="match status" value="1"/>
</dbReference>
<keyword evidence="1" id="KW-0378">Hydrolase</keyword>
<dbReference type="KEGG" id="xal:XALC_0645"/>
<dbReference type="NCBIfam" id="TIGR01509">
    <property type="entry name" value="HAD-SF-IA-v3"/>
    <property type="match status" value="1"/>
</dbReference>
<dbReference type="SFLD" id="SFLDG01129">
    <property type="entry name" value="C1.5:_HAD__Beta-PGM__Phosphata"/>
    <property type="match status" value="1"/>
</dbReference>
<dbReference type="Gene3D" id="3.40.50.1000">
    <property type="entry name" value="HAD superfamily/HAD-like"/>
    <property type="match status" value="1"/>
</dbReference>
<accession>D2UBZ8</accession>
<dbReference type="Proteomes" id="UP000001890">
    <property type="component" value="Chromosome"/>
</dbReference>
<organism evidence="1 2">
    <name type="scientific">Xanthomonas albilineans (strain GPE PC73 / CFBP 7063)</name>
    <dbReference type="NCBI Taxonomy" id="380358"/>
    <lineage>
        <taxon>Bacteria</taxon>
        <taxon>Pseudomonadati</taxon>
        <taxon>Pseudomonadota</taxon>
        <taxon>Gammaproteobacteria</taxon>
        <taxon>Lysobacterales</taxon>
        <taxon>Lysobacteraceae</taxon>
        <taxon>Xanthomonas</taxon>
    </lineage>
</organism>
<dbReference type="AlphaFoldDB" id="D2UBZ8"/>
<dbReference type="GeneID" id="57875959"/>
<reference evidence="1 2" key="1">
    <citation type="journal article" date="2009" name="BMC Genomics">
        <title>The complete genome sequence of Xanthomonas albilineans provides new insights into the reductive genome evolution of the xylem-limited Xanthomonadaceae.</title>
        <authorList>
            <person name="Pieretti I."/>
            <person name="Royer M."/>
            <person name="Barbe V."/>
            <person name="Carrere S."/>
            <person name="Koebnik R."/>
            <person name="Cociancich S."/>
            <person name="Couloux A."/>
            <person name="Darrasse A."/>
            <person name="Gouzy J."/>
            <person name="Jacques M.A."/>
            <person name="Lauber E."/>
            <person name="Manceau C."/>
            <person name="Mangenot S."/>
            <person name="Poussier S."/>
            <person name="Segurens B."/>
            <person name="Szurek B."/>
            <person name="Verdier V."/>
            <person name="Arlat M."/>
            <person name="Rott P."/>
        </authorList>
    </citation>
    <scope>NUCLEOTIDE SEQUENCE [LARGE SCALE GENOMIC DNA]</scope>
    <source>
        <strain evidence="2">GPE PC73 / CFBP 7063</strain>
    </source>
</reference>
<proteinExistence type="predicted"/>
<dbReference type="InterPro" id="IPR006439">
    <property type="entry name" value="HAD-SF_hydro_IA"/>
</dbReference>
<dbReference type="InterPro" id="IPR023214">
    <property type="entry name" value="HAD_sf"/>
</dbReference>
<sequence>MPSSALSAVSNIDTVVFDLGGVLIDWNPRYLYRRLFAQEAQMEHFLREICSPQWNERQDAGRPWHEAVAELSALHPAHAPMIAAYHARWPEMLGGALEDTVAVLEELRGCDVRLYALTNWSHETFPIARERYPFLDWFEGVLVSGEERLVKPDPAIFALLCARYAITPSRAVFIDDAPRNVHAAAGIGMQALQFRDAATLRAALIALGLPLRARDPMA</sequence>
<evidence type="ECO:0000313" key="1">
    <source>
        <dbReference type="EMBL" id="CBA15163.1"/>
    </source>
</evidence>
<gene>
    <name evidence="1" type="ordered locus">XALc_0645</name>
</gene>
<dbReference type="GO" id="GO:0016787">
    <property type="term" value="F:hydrolase activity"/>
    <property type="evidence" value="ECO:0007669"/>
    <property type="project" value="UniProtKB-KW"/>
</dbReference>
<dbReference type="STRING" id="380358.XALC_0645"/>
<dbReference type="SFLD" id="SFLDS00003">
    <property type="entry name" value="Haloacid_Dehalogenase"/>
    <property type="match status" value="1"/>
</dbReference>
<dbReference type="EMBL" id="FP565176">
    <property type="protein sequence ID" value="CBA15163.1"/>
    <property type="molecule type" value="Genomic_DNA"/>
</dbReference>
<dbReference type="eggNOG" id="COG0637">
    <property type="taxonomic scope" value="Bacteria"/>
</dbReference>
<dbReference type="RefSeq" id="WP_012915173.1">
    <property type="nucleotide sequence ID" value="NC_013722.1"/>
</dbReference>
<dbReference type="PANTHER" id="PTHR43611:SF3">
    <property type="entry name" value="FLAVIN MONONUCLEOTIDE HYDROLASE 1, CHLOROPLATIC"/>
    <property type="match status" value="1"/>
</dbReference>
<protein>
    <submittedName>
        <fullName evidence="1">Putative haloacid dehalogenase-like hydrolase protein</fullName>
    </submittedName>
</protein>
<dbReference type="CDD" id="cd02603">
    <property type="entry name" value="HAD_sEH-N_like"/>
    <property type="match status" value="1"/>
</dbReference>